<gene>
    <name evidence="1" type="ORF">DES45_1096</name>
</gene>
<keyword evidence="2" id="KW-1185">Reference proteome</keyword>
<proteinExistence type="predicted"/>
<comment type="caution">
    <text evidence="1">The sequence shown here is derived from an EMBL/GenBank/DDBJ whole genome shotgun (WGS) entry which is preliminary data.</text>
</comment>
<organism evidence="1 2">
    <name type="scientific">Microvirga subterranea</name>
    <dbReference type="NCBI Taxonomy" id="186651"/>
    <lineage>
        <taxon>Bacteria</taxon>
        <taxon>Pseudomonadati</taxon>
        <taxon>Pseudomonadota</taxon>
        <taxon>Alphaproteobacteria</taxon>
        <taxon>Hyphomicrobiales</taxon>
        <taxon>Methylobacteriaceae</taxon>
        <taxon>Microvirga</taxon>
    </lineage>
</organism>
<accession>A0A370HG22</accession>
<name>A0A370HG22_9HYPH</name>
<evidence type="ECO:0000313" key="1">
    <source>
        <dbReference type="EMBL" id="RDI56322.1"/>
    </source>
</evidence>
<dbReference type="AlphaFoldDB" id="A0A370HG22"/>
<dbReference type="RefSeq" id="WP_114771836.1">
    <property type="nucleotide sequence ID" value="NZ_QQBB01000009.1"/>
</dbReference>
<protein>
    <submittedName>
        <fullName evidence="1">Uncharacterized protein</fullName>
    </submittedName>
</protein>
<sequence length="74" mass="8303">MLLRRFIPVPEFAARTVLVVAALVGSADPASRAAFTERPLKGRIEGLPRRTPHRLLVDEKASVERVRSIRNRQS</sequence>
<evidence type="ECO:0000313" key="2">
    <source>
        <dbReference type="Proteomes" id="UP000254925"/>
    </source>
</evidence>
<reference evidence="1 2" key="1">
    <citation type="submission" date="2018-07" db="EMBL/GenBank/DDBJ databases">
        <title>Genomic Encyclopedia of Type Strains, Phase IV (KMG-IV): sequencing the most valuable type-strain genomes for metagenomic binning, comparative biology and taxonomic classification.</title>
        <authorList>
            <person name="Goeker M."/>
        </authorList>
    </citation>
    <scope>NUCLEOTIDE SEQUENCE [LARGE SCALE GENOMIC DNA]</scope>
    <source>
        <strain evidence="1 2">DSM 14364</strain>
    </source>
</reference>
<dbReference type="EMBL" id="QQBB01000009">
    <property type="protein sequence ID" value="RDI56322.1"/>
    <property type="molecule type" value="Genomic_DNA"/>
</dbReference>
<dbReference type="Proteomes" id="UP000254925">
    <property type="component" value="Unassembled WGS sequence"/>
</dbReference>